<evidence type="ECO:0000256" key="3">
    <source>
        <dbReference type="ARBA" id="ARBA00022692"/>
    </source>
</evidence>
<dbReference type="GO" id="GO:0005886">
    <property type="term" value="C:plasma membrane"/>
    <property type="evidence" value="ECO:0007669"/>
    <property type="project" value="UniProtKB-SubCell"/>
</dbReference>
<feature type="domain" description="ComEC/Rec2-related protein" evidence="7">
    <location>
        <begin position="137"/>
        <end position="361"/>
    </location>
</feature>
<evidence type="ECO:0000256" key="1">
    <source>
        <dbReference type="ARBA" id="ARBA00004651"/>
    </source>
</evidence>
<keyword evidence="3 6" id="KW-0812">Transmembrane</keyword>
<dbReference type="PANTHER" id="PTHR30619">
    <property type="entry name" value="DNA INTERNALIZATION/COMPETENCE PROTEIN COMEC/REC2"/>
    <property type="match status" value="1"/>
</dbReference>
<evidence type="ECO:0000259" key="7">
    <source>
        <dbReference type="Pfam" id="PF03772"/>
    </source>
</evidence>
<accession>A0A1F5G0X5</accession>
<keyword evidence="5 6" id="KW-0472">Membrane</keyword>
<dbReference type="InterPro" id="IPR004477">
    <property type="entry name" value="ComEC_N"/>
</dbReference>
<keyword evidence="2" id="KW-1003">Cell membrane</keyword>
<evidence type="ECO:0000256" key="2">
    <source>
        <dbReference type="ARBA" id="ARBA00022475"/>
    </source>
</evidence>
<feature type="transmembrane region" description="Helical" evidence="6">
    <location>
        <begin position="246"/>
        <end position="262"/>
    </location>
</feature>
<dbReference type="PANTHER" id="PTHR30619:SF1">
    <property type="entry name" value="RECOMBINATION PROTEIN 2"/>
    <property type="match status" value="1"/>
</dbReference>
<proteinExistence type="predicted"/>
<dbReference type="NCBIfam" id="TIGR00360">
    <property type="entry name" value="ComEC_N-term"/>
    <property type="match status" value="1"/>
</dbReference>
<dbReference type="InterPro" id="IPR052159">
    <property type="entry name" value="Competence_DNA_uptake"/>
</dbReference>
<feature type="transmembrane region" description="Helical" evidence="6">
    <location>
        <begin position="150"/>
        <end position="173"/>
    </location>
</feature>
<organism evidence="8 9">
    <name type="scientific">Candidatus Curtissbacteria bacterium RIFCSPHIGHO2_01_FULL_41_13</name>
    <dbReference type="NCBI Taxonomy" id="1797745"/>
    <lineage>
        <taxon>Bacteria</taxon>
        <taxon>Candidatus Curtissiibacteriota</taxon>
    </lineage>
</organism>
<keyword evidence="4 6" id="KW-1133">Transmembrane helix</keyword>
<comment type="caution">
    <text evidence="8">The sequence shown here is derived from an EMBL/GenBank/DDBJ whole genome shotgun (WGS) entry which is preliminary data.</text>
</comment>
<feature type="transmembrane region" description="Helical" evidence="6">
    <location>
        <begin position="303"/>
        <end position="326"/>
    </location>
</feature>
<dbReference type="Pfam" id="PF03772">
    <property type="entry name" value="Competence"/>
    <property type="match status" value="1"/>
</dbReference>
<evidence type="ECO:0000313" key="9">
    <source>
        <dbReference type="Proteomes" id="UP000177069"/>
    </source>
</evidence>
<feature type="transmembrane region" description="Helical" evidence="6">
    <location>
        <begin position="207"/>
        <end position="240"/>
    </location>
</feature>
<dbReference type="AlphaFoldDB" id="A0A1F5G0X5"/>
<comment type="subcellular location">
    <subcellularLocation>
        <location evidence="1">Cell membrane</location>
        <topology evidence="1">Multi-pass membrane protein</topology>
    </subcellularLocation>
</comment>
<sequence>MSKVHLIIFIIFLIIVATIRIWLNQPITLPKNQPLKFEATIKREPRIYDFSQVIYVADSRVYVDLYPRYRVGDRLLIEGTFDEKGRMFGASVEKIGERSGLLRFRSELRDKISKNVSALLPSREATLVVGTVLGVDTIGKQFRDELIKTGTIHVVVVSGQNLMIVAGIFLALARYVGRRQSMILAILAVFTYAFLTGFEPPVIRASIMVLVSSLAIFLGREASVIFSLVIAALMIVLIWPQALFEVSFQLTFAATLGIITLGQKLKEIFKKLPFLGENAAIATSAYLFTAPVILFYFSRVSPLAPIANILVAEVVFPIMILGFLIAFASLTFMPLAQVLAYFAYVPALYFSEVVRILATIQIF</sequence>
<protein>
    <recommendedName>
        <fullName evidence="7">ComEC/Rec2-related protein domain-containing protein</fullName>
    </recommendedName>
</protein>
<feature type="transmembrane region" description="Helical" evidence="6">
    <location>
        <begin position="179"/>
        <end position="195"/>
    </location>
</feature>
<gene>
    <name evidence="8" type="ORF">A2696_01115</name>
</gene>
<name>A0A1F5G0X5_9BACT</name>
<dbReference type="Proteomes" id="UP000177069">
    <property type="component" value="Unassembled WGS sequence"/>
</dbReference>
<dbReference type="EMBL" id="MFBA01000025">
    <property type="protein sequence ID" value="OGD85497.1"/>
    <property type="molecule type" value="Genomic_DNA"/>
</dbReference>
<reference evidence="8 9" key="1">
    <citation type="journal article" date="2016" name="Nat. Commun.">
        <title>Thousands of microbial genomes shed light on interconnected biogeochemical processes in an aquifer system.</title>
        <authorList>
            <person name="Anantharaman K."/>
            <person name="Brown C.T."/>
            <person name="Hug L.A."/>
            <person name="Sharon I."/>
            <person name="Castelle C.J."/>
            <person name="Probst A.J."/>
            <person name="Thomas B.C."/>
            <person name="Singh A."/>
            <person name="Wilkins M.J."/>
            <person name="Karaoz U."/>
            <person name="Brodie E.L."/>
            <person name="Williams K.H."/>
            <person name="Hubbard S.S."/>
            <person name="Banfield J.F."/>
        </authorList>
    </citation>
    <scope>NUCLEOTIDE SEQUENCE [LARGE SCALE GENOMIC DNA]</scope>
</reference>
<evidence type="ECO:0000256" key="4">
    <source>
        <dbReference type="ARBA" id="ARBA00022989"/>
    </source>
</evidence>
<evidence type="ECO:0000313" key="8">
    <source>
        <dbReference type="EMBL" id="OGD85497.1"/>
    </source>
</evidence>
<feature type="transmembrane region" description="Helical" evidence="6">
    <location>
        <begin position="274"/>
        <end position="297"/>
    </location>
</feature>
<feature type="transmembrane region" description="Helical" evidence="6">
    <location>
        <begin position="6"/>
        <end position="23"/>
    </location>
</feature>
<evidence type="ECO:0000256" key="5">
    <source>
        <dbReference type="ARBA" id="ARBA00023136"/>
    </source>
</evidence>
<evidence type="ECO:0000256" key="6">
    <source>
        <dbReference type="SAM" id="Phobius"/>
    </source>
</evidence>
<feature type="transmembrane region" description="Helical" evidence="6">
    <location>
        <begin position="338"/>
        <end position="358"/>
    </location>
</feature>